<feature type="region of interest" description="Disordered" evidence="1">
    <location>
        <begin position="138"/>
        <end position="177"/>
    </location>
</feature>
<name>K0SV12_THAOC</name>
<gene>
    <name evidence="2" type="ORF">THAOC_09502</name>
</gene>
<feature type="region of interest" description="Disordered" evidence="1">
    <location>
        <begin position="189"/>
        <end position="237"/>
    </location>
</feature>
<proteinExistence type="predicted"/>
<dbReference type="InterPro" id="IPR011990">
    <property type="entry name" value="TPR-like_helical_dom_sf"/>
</dbReference>
<feature type="compositionally biased region" description="Low complexity" evidence="1">
    <location>
        <begin position="147"/>
        <end position="161"/>
    </location>
</feature>
<evidence type="ECO:0000256" key="1">
    <source>
        <dbReference type="SAM" id="MobiDB-lite"/>
    </source>
</evidence>
<dbReference type="Gene3D" id="1.25.40.10">
    <property type="entry name" value="Tetratricopeptide repeat domain"/>
    <property type="match status" value="1"/>
</dbReference>
<protein>
    <submittedName>
        <fullName evidence="2">Uncharacterized protein</fullName>
    </submittedName>
</protein>
<comment type="caution">
    <text evidence="2">The sequence shown here is derived from an EMBL/GenBank/DDBJ whole genome shotgun (WGS) entry which is preliminary data.</text>
</comment>
<evidence type="ECO:0000313" key="3">
    <source>
        <dbReference type="Proteomes" id="UP000266841"/>
    </source>
</evidence>
<sequence length="237" mass="25753">MANNGDTSAMVKLGDILLVDDPSAAFKWFEEAAGEDDEVGKVRAADCLLLGVGTDANCEEGKTMLVEAVGEDDSVPAMLRLYRIHRLGLYGFRYDASEAEKWANNLRQAGIHGDLLKKELAKLRDELSRMARLAIPEKVGNTHDSESTISSLSKSTTTISSDGISAESLMGSTGRYSRSSTIPHAIIEEYPEDNSSDESSYDTANEALDKANEGPRQEHARQPQLDKVIKPEASCCP</sequence>
<feature type="compositionally biased region" description="Basic and acidic residues" evidence="1">
    <location>
        <begin position="207"/>
        <end position="221"/>
    </location>
</feature>
<accession>K0SV12</accession>
<evidence type="ECO:0000313" key="2">
    <source>
        <dbReference type="EMBL" id="EJK69255.1"/>
    </source>
</evidence>
<feature type="compositionally biased region" description="Acidic residues" evidence="1">
    <location>
        <begin position="189"/>
        <end position="200"/>
    </location>
</feature>
<dbReference type="EMBL" id="AGNL01010305">
    <property type="protein sequence ID" value="EJK69255.1"/>
    <property type="molecule type" value="Genomic_DNA"/>
</dbReference>
<organism evidence="2 3">
    <name type="scientific">Thalassiosira oceanica</name>
    <name type="common">Marine diatom</name>
    <dbReference type="NCBI Taxonomy" id="159749"/>
    <lineage>
        <taxon>Eukaryota</taxon>
        <taxon>Sar</taxon>
        <taxon>Stramenopiles</taxon>
        <taxon>Ochrophyta</taxon>
        <taxon>Bacillariophyta</taxon>
        <taxon>Coscinodiscophyceae</taxon>
        <taxon>Thalassiosirophycidae</taxon>
        <taxon>Thalassiosirales</taxon>
        <taxon>Thalassiosiraceae</taxon>
        <taxon>Thalassiosira</taxon>
    </lineage>
</organism>
<dbReference type="Proteomes" id="UP000266841">
    <property type="component" value="Unassembled WGS sequence"/>
</dbReference>
<reference evidence="2 3" key="1">
    <citation type="journal article" date="2012" name="Genome Biol.">
        <title>Genome and low-iron response of an oceanic diatom adapted to chronic iron limitation.</title>
        <authorList>
            <person name="Lommer M."/>
            <person name="Specht M."/>
            <person name="Roy A.S."/>
            <person name="Kraemer L."/>
            <person name="Andreson R."/>
            <person name="Gutowska M.A."/>
            <person name="Wolf J."/>
            <person name="Bergner S.V."/>
            <person name="Schilhabel M.B."/>
            <person name="Klostermeier U.C."/>
            <person name="Beiko R.G."/>
            <person name="Rosenstiel P."/>
            <person name="Hippler M."/>
            <person name="Laroche J."/>
        </authorList>
    </citation>
    <scope>NUCLEOTIDE SEQUENCE [LARGE SCALE GENOMIC DNA]</scope>
    <source>
        <strain evidence="2 3">CCMP1005</strain>
    </source>
</reference>
<dbReference type="AlphaFoldDB" id="K0SV12"/>
<keyword evidence="3" id="KW-1185">Reference proteome</keyword>
<dbReference type="SUPFAM" id="SSF81901">
    <property type="entry name" value="HCP-like"/>
    <property type="match status" value="1"/>
</dbReference>